<dbReference type="EMBL" id="JBHSBB010000014">
    <property type="protein sequence ID" value="MFC4034478.1"/>
    <property type="molecule type" value="Genomic_DNA"/>
</dbReference>
<keyword evidence="5" id="KW-1185">Reference proteome</keyword>
<dbReference type="InterPro" id="IPR050267">
    <property type="entry name" value="Anti-sigma-factor_SerPK"/>
</dbReference>
<evidence type="ECO:0000313" key="4">
    <source>
        <dbReference type="EMBL" id="MFC4034478.1"/>
    </source>
</evidence>
<dbReference type="PANTHER" id="PTHR35526:SF3">
    <property type="entry name" value="ANTI-SIGMA-F FACTOR RSBW"/>
    <property type="match status" value="1"/>
</dbReference>
<keyword evidence="4" id="KW-0067">ATP-binding</keyword>
<dbReference type="InterPro" id="IPR036890">
    <property type="entry name" value="HATPase_C_sf"/>
</dbReference>
<keyword evidence="1" id="KW-0418">Kinase</keyword>
<dbReference type="Pfam" id="PF13581">
    <property type="entry name" value="HATPase_c_2"/>
    <property type="match status" value="1"/>
</dbReference>
<feature type="region of interest" description="Disordered" evidence="2">
    <location>
        <begin position="1"/>
        <end position="44"/>
    </location>
</feature>
<feature type="domain" description="Histidine kinase/HSP90-like ATPase" evidence="3">
    <location>
        <begin position="47"/>
        <end position="144"/>
    </location>
</feature>
<dbReference type="Gene3D" id="3.30.565.10">
    <property type="entry name" value="Histidine kinase-like ATPase, C-terminal domain"/>
    <property type="match status" value="1"/>
</dbReference>
<proteinExistence type="predicted"/>
<dbReference type="PANTHER" id="PTHR35526">
    <property type="entry name" value="ANTI-SIGMA-F FACTOR RSBW-RELATED"/>
    <property type="match status" value="1"/>
</dbReference>
<dbReference type="InterPro" id="IPR003594">
    <property type="entry name" value="HATPase_dom"/>
</dbReference>
<reference evidence="5" key="1">
    <citation type="journal article" date="2019" name="Int. J. Syst. Evol. Microbiol.">
        <title>The Global Catalogue of Microorganisms (GCM) 10K type strain sequencing project: providing services to taxonomists for standard genome sequencing and annotation.</title>
        <authorList>
            <consortium name="The Broad Institute Genomics Platform"/>
            <consortium name="The Broad Institute Genome Sequencing Center for Infectious Disease"/>
            <person name="Wu L."/>
            <person name="Ma J."/>
        </authorList>
    </citation>
    <scope>NUCLEOTIDE SEQUENCE [LARGE SCALE GENOMIC DNA]</scope>
    <source>
        <strain evidence="5">CGMCC 4.7237</strain>
    </source>
</reference>
<keyword evidence="4" id="KW-0547">Nucleotide-binding</keyword>
<accession>A0ABV8HR04</accession>
<dbReference type="SUPFAM" id="SSF55874">
    <property type="entry name" value="ATPase domain of HSP90 chaperone/DNA topoisomerase II/histidine kinase"/>
    <property type="match status" value="1"/>
</dbReference>
<keyword evidence="1" id="KW-0723">Serine/threonine-protein kinase</keyword>
<dbReference type="RefSeq" id="WP_386432649.1">
    <property type="nucleotide sequence ID" value="NZ_JBHSBB010000014.1"/>
</dbReference>
<organism evidence="4 5">
    <name type="scientific">Streptomyces polygonati</name>
    <dbReference type="NCBI Taxonomy" id="1617087"/>
    <lineage>
        <taxon>Bacteria</taxon>
        <taxon>Bacillati</taxon>
        <taxon>Actinomycetota</taxon>
        <taxon>Actinomycetes</taxon>
        <taxon>Kitasatosporales</taxon>
        <taxon>Streptomycetaceae</taxon>
        <taxon>Streptomyces</taxon>
    </lineage>
</organism>
<dbReference type="GO" id="GO:0005524">
    <property type="term" value="F:ATP binding"/>
    <property type="evidence" value="ECO:0007669"/>
    <property type="project" value="UniProtKB-KW"/>
</dbReference>
<comment type="caution">
    <text evidence="4">The sequence shown here is derived from an EMBL/GenBank/DDBJ whole genome shotgun (WGS) entry which is preliminary data.</text>
</comment>
<dbReference type="CDD" id="cd16936">
    <property type="entry name" value="HATPase_RsbW-like"/>
    <property type="match status" value="1"/>
</dbReference>
<protein>
    <submittedName>
        <fullName evidence="4">ATP-binding protein</fullName>
    </submittedName>
</protein>
<evidence type="ECO:0000256" key="2">
    <source>
        <dbReference type="SAM" id="MobiDB-lite"/>
    </source>
</evidence>
<dbReference type="Proteomes" id="UP001595765">
    <property type="component" value="Unassembled WGS sequence"/>
</dbReference>
<keyword evidence="1" id="KW-0808">Transferase</keyword>
<evidence type="ECO:0000313" key="5">
    <source>
        <dbReference type="Proteomes" id="UP001595765"/>
    </source>
</evidence>
<gene>
    <name evidence="4" type="ORF">ACFO3J_23810</name>
</gene>
<evidence type="ECO:0000259" key="3">
    <source>
        <dbReference type="Pfam" id="PF13581"/>
    </source>
</evidence>
<name>A0ABV8HR04_9ACTN</name>
<feature type="compositionally biased region" description="Gly residues" evidence="2">
    <location>
        <begin position="19"/>
        <end position="33"/>
    </location>
</feature>
<sequence length="177" mass="18983">MIDEERNELAPETPSDGSSGPGPSKGGSGGFGDSEGRTVLVRRWRPAPRHVAEARAELRRELDGWGQGAVSDLAELVLSELFTNALRHARTPGDRLIETRYERTPGGVRIEVHDADETRPFLRKLSADVDAESGRGLGLVDALTGGRWGVSRRDGVGKLLWAVVSDCAGDEQSGGAR</sequence>
<evidence type="ECO:0000256" key="1">
    <source>
        <dbReference type="ARBA" id="ARBA00022527"/>
    </source>
</evidence>